<feature type="transmembrane region" description="Helical" evidence="1">
    <location>
        <begin position="132"/>
        <end position="152"/>
    </location>
</feature>
<dbReference type="InterPro" id="IPR003848">
    <property type="entry name" value="DUF218"/>
</dbReference>
<evidence type="ECO:0000313" key="3">
    <source>
        <dbReference type="EMBL" id="PZO42986.1"/>
    </source>
</evidence>
<dbReference type="Pfam" id="PF02698">
    <property type="entry name" value="DUF218"/>
    <property type="match status" value="1"/>
</dbReference>
<reference evidence="3 4" key="2">
    <citation type="submission" date="2018-06" db="EMBL/GenBank/DDBJ databases">
        <title>Metagenomic assembly of (sub)arctic Cyanobacteria and their associated microbiome from non-axenic cultures.</title>
        <authorList>
            <person name="Baurain D."/>
        </authorList>
    </citation>
    <scope>NUCLEOTIDE SEQUENCE [LARGE SCALE GENOMIC DNA]</scope>
    <source>
        <strain evidence="3">ULC041bin1</strain>
    </source>
</reference>
<protein>
    <recommendedName>
        <fullName evidence="2">DUF218 domain-containing protein</fullName>
    </recommendedName>
</protein>
<reference evidence="4" key="1">
    <citation type="submission" date="2018-04" db="EMBL/GenBank/DDBJ databases">
        <authorList>
            <person name="Cornet L."/>
        </authorList>
    </citation>
    <scope>NUCLEOTIDE SEQUENCE [LARGE SCALE GENOMIC DNA]</scope>
</reference>
<dbReference type="AlphaFoldDB" id="A0A2W4WDL3"/>
<name>A0A2W4WDL3_9CYAN</name>
<feature type="transmembrane region" description="Helical" evidence="1">
    <location>
        <begin position="41"/>
        <end position="62"/>
    </location>
</feature>
<keyword evidence="1" id="KW-0812">Transmembrane</keyword>
<keyword evidence="1" id="KW-0472">Membrane</keyword>
<sequence length="412" mass="45437">MLCREFLRDQFAPQKPPEAMVRISPLAPCPQPSVADLTMDILNLLTRLLLWLGIGYFLWWILKKFIPATFLTWFGGAIILALIAGAFLFPQDSTIGVFWQFLAFPLTPLGGSITLLATALGGGLKKTNGRMVMTALLILLFSSMPLVARALVNQSENAVQLAYLNQRQLCLDICPAVDRVPVDRAVSIVVVGENADAYRLTNALNSRIDANNPLDPVLVARLNSAANIYNQIAAARPFVTVTAGARYGNDDERGVINQALRQQLVGRGVPSEGIRIENTGTDIRAIVDDQKNFLREQGLFTDPPSNGARDFERNNRDANRVVLVAPALTMRRAALTFEGDGVQVVAAPTELYSSPNPEDRDPLARLADLVPSVNALVLTTRYWGELLSSIYYYLRGWLPPFTMQWNQVVETL</sequence>
<dbReference type="Proteomes" id="UP000249081">
    <property type="component" value="Unassembled WGS sequence"/>
</dbReference>
<feature type="transmembrane region" description="Helical" evidence="1">
    <location>
        <begin position="69"/>
        <end position="89"/>
    </location>
</feature>
<evidence type="ECO:0000259" key="2">
    <source>
        <dbReference type="Pfam" id="PF02698"/>
    </source>
</evidence>
<gene>
    <name evidence="3" type="ORF">DCF17_06920</name>
</gene>
<dbReference type="EMBL" id="QBMN01000035">
    <property type="protein sequence ID" value="PZO42986.1"/>
    <property type="molecule type" value="Genomic_DNA"/>
</dbReference>
<evidence type="ECO:0000313" key="4">
    <source>
        <dbReference type="Proteomes" id="UP000249081"/>
    </source>
</evidence>
<keyword evidence="1" id="KW-1133">Transmembrane helix</keyword>
<feature type="transmembrane region" description="Helical" evidence="1">
    <location>
        <begin position="101"/>
        <end position="120"/>
    </location>
</feature>
<feature type="domain" description="DUF218" evidence="2">
    <location>
        <begin position="188"/>
        <end position="386"/>
    </location>
</feature>
<comment type="caution">
    <text evidence="3">The sequence shown here is derived from an EMBL/GenBank/DDBJ whole genome shotgun (WGS) entry which is preliminary data.</text>
</comment>
<proteinExistence type="predicted"/>
<organism evidence="3 4">
    <name type="scientific">Shackletoniella antarctica</name>
    <dbReference type="NCBI Taxonomy" id="268115"/>
    <lineage>
        <taxon>Bacteria</taxon>
        <taxon>Bacillati</taxon>
        <taxon>Cyanobacteriota</taxon>
        <taxon>Cyanophyceae</taxon>
        <taxon>Oculatellales</taxon>
        <taxon>Oculatellaceae</taxon>
        <taxon>Shackletoniella</taxon>
    </lineage>
</organism>
<evidence type="ECO:0000256" key="1">
    <source>
        <dbReference type="SAM" id="Phobius"/>
    </source>
</evidence>
<accession>A0A2W4WDL3</accession>